<evidence type="ECO:0000313" key="1">
    <source>
        <dbReference type="EMBL" id="BDQ38440.1"/>
    </source>
</evidence>
<keyword evidence="2" id="KW-1185">Reference proteome</keyword>
<dbReference type="Proteomes" id="UP001317742">
    <property type="component" value="Chromosome"/>
</dbReference>
<proteinExistence type="predicted"/>
<accession>A0ABN6S930</accession>
<dbReference type="EMBL" id="AP026709">
    <property type="protein sequence ID" value="BDQ38440.1"/>
    <property type="molecule type" value="Genomic_DNA"/>
</dbReference>
<sequence length="60" mass="7175">MKYAVEFMLKNRLGHLPKTEEKHRWVASFLNETPCRKKDLEGVIFSNREIIKMIDRVSQI</sequence>
<evidence type="ECO:0000313" key="2">
    <source>
        <dbReference type="Proteomes" id="UP001317742"/>
    </source>
</evidence>
<protein>
    <submittedName>
        <fullName evidence="1">Uncharacterized protein</fullName>
    </submittedName>
</protein>
<name>A0ABN6S930_9BACT</name>
<organism evidence="1 2">
    <name type="scientific">Pseudodesulfovibrio nedwellii</name>
    <dbReference type="NCBI Taxonomy" id="2973072"/>
    <lineage>
        <taxon>Bacteria</taxon>
        <taxon>Pseudomonadati</taxon>
        <taxon>Thermodesulfobacteriota</taxon>
        <taxon>Desulfovibrionia</taxon>
        <taxon>Desulfovibrionales</taxon>
        <taxon>Desulfovibrionaceae</taxon>
    </lineage>
</organism>
<reference evidence="1 2" key="1">
    <citation type="submission" date="2022-08" db="EMBL/GenBank/DDBJ databases">
        <title>Genome Sequence of the sulphate-reducing bacterium, Pseudodesulfovibrio sp. SYK.</title>
        <authorList>
            <person name="Kondo R."/>
            <person name="Kataoka T."/>
        </authorList>
    </citation>
    <scope>NUCLEOTIDE SEQUENCE [LARGE SCALE GENOMIC DNA]</scope>
    <source>
        <strain evidence="1 2">SYK</strain>
    </source>
</reference>
<gene>
    <name evidence="1" type="ORF">SYK_28000</name>
</gene>